<dbReference type="Proteomes" id="UP001199816">
    <property type="component" value="Unassembled WGS sequence"/>
</dbReference>
<dbReference type="InterPro" id="IPR013901">
    <property type="entry name" value="Anthrone_oxy"/>
</dbReference>
<dbReference type="EMBL" id="JAJNEC010000003">
    <property type="protein sequence ID" value="MCD2421727.1"/>
    <property type="molecule type" value="Genomic_DNA"/>
</dbReference>
<sequence>MKKFWWYCSLILVMLVTGVFWGTWFTLTRSLETFPPDHFIRIGQTIIANVAFPMRILMPATLLVQLLLGVSSRKQKPAIYFFAASFIFMIISLLITLIVEVPIDNQIKTWTPTTIPDNWTALRTTWKQFHFFRTLSSMLSFVLLALPVLFRHRSRSAYR</sequence>
<keyword evidence="3" id="KW-1185">Reference proteome</keyword>
<dbReference type="RefSeq" id="WP_231002631.1">
    <property type="nucleotide sequence ID" value="NZ_JAJNEC010000003.1"/>
</dbReference>
<comment type="caution">
    <text evidence="2">The sequence shown here is derived from an EMBL/GenBank/DDBJ whole genome shotgun (WGS) entry which is preliminary data.</text>
</comment>
<dbReference type="Pfam" id="PF08592">
    <property type="entry name" value="Anthrone_oxy"/>
    <property type="match status" value="1"/>
</dbReference>
<keyword evidence="1" id="KW-1133">Transmembrane helix</keyword>
<reference evidence="2 3" key="1">
    <citation type="submission" date="2021-11" db="EMBL/GenBank/DDBJ databases">
        <title>Genomic of Niabella pedocola.</title>
        <authorList>
            <person name="Wu T."/>
        </authorList>
    </citation>
    <scope>NUCLEOTIDE SEQUENCE [LARGE SCALE GENOMIC DNA]</scope>
    <source>
        <strain evidence="2 3">JCM 31011</strain>
    </source>
</reference>
<organism evidence="2 3">
    <name type="scientific">Niabella pedocola</name>
    <dbReference type="NCBI Taxonomy" id="1752077"/>
    <lineage>
        <taxon>Bacteria</taxon>
        <taxon>Pseudomonadati</taxon>
        <taxon>Bacteroidota</taxon>
        <taxon>Chitinophagia</taxon>
        <taxon>Chitinophagales</taxon>
        <taxon>Chitinophagaceae</taxon>
        <taxon>Niabella</taxon>
    </lineage>
</organism>
<evidence type="ECO:0000313" key="3">
    <source>
        <dbReference type="Proteomes" id="UP001199816"/>
    </source>
</evidence>
<name>A0ABS8PN62_9BACT</name>
<keyword evidence="1" id="KW-0472">Membrane</keyword>
<keyword evidence="1" id="KW-0812">Transmembrane</keyword>
<proteinExistence type="predicted"/>
<protein>
    <submittedName>
        <fullName evidence="2">DUF1772 domain-containing protein</fullName>
    </submittedName>
</protein>
<feature type="transmembrane region" description="Helical" evidence="1">
    <location>
        <begin position="80"/>
        <end position="99"/>
    </location>
</feature>
<feature type="transmembrane region" description="Helical" evidence="1">
    <location>
        <begin position="7"/>
        <end position="26"/>
    </location>
</feature>
<feature type="transmembrane region" description="Helical" evidence="1">
    <location>
        <begin position="46"/>
        <end position="68"/>
    </location>
</feature>
<evidence type="ECO:0000313" key="2">
    <source>
        <dbReference type="EMBL" id="MCD2421727.1"/>
    </source>
</evidence>
<accession>A0ABS8PN62</accession>
<gene>
    <name evidence="2" type="ORF">LQ567_03070</name>
</gene>
<feature type="transmembrane region" description="Helical" evidence="1">
    <location>
        <begin position="131"/>
        <end position="150"/>
    </location>
</feature>
<evidence type="ECO:0000256" key="1">
    <source>
        <dbReference type="SAM" id="Phobius"/>
    </source>
</evidence>